<dbReference type="PANTHER" id="PTHR42960:SF1">
    <property type="entry name" value="YCF46 PROTEIN"/>
    <property type="match status" value="1"/>
</dbReference>
<keyword evidence="8" id="KW-1185">Reference proteome</keyword>
<dbReference type="Pfam" id="PF00004">
    <property type="entry name" value="AAA"/>
    <property type="match status" value="1"/>
</dbReference>
<evidence type="ECO:0000256" key="4">
    <source>
        <dbReference type="ARBA" id="ARBA00040480"/>
    </source>
</evidence>
<dbReference type="SMART" id="SM00382">
    <property type="entry name" value="AAA"/>
    <property type="match status" value="1"/>
</dbReference>
<comment type="similarity">
    <text evidence="3">Belongs to the AAA ATPase family. Highly divergent.</text>
</comment>
<dbReference type="InterPro" id="IPR027417">
    <property type="entry name" value="P-loop_NTPase"/>
</dbReference>
<dbReference type="Proteomes" id="UP000553343">
    <property type="component" value="Unassembled WGS sequence"/>
</dbReference>
<feature type="region of interest" description="Disordered" evidence="5">
    <location>
        <begin position="453"/>
        <end position="476"/>
    </location>
</feature>
<evidence type="ECO:0000259" key="6">
    <source>
        <dbReference type="SMART" id="SM00382"/>
    </source>
</evidence>
<evidence type="ECO:0000313" key="7">
    <source>
        <dbReference type="EMBL" id="NWH05900.1"/>
    </source>
</evidence>
<keyword evidence="2" id="KW-0067">ATP-binding</keyword>
<dbReference type="Gene3D" id="1.10.8.60">
    <property type="match status" value="1"/>
</dbReference>
<reference evidence="7 8" key="1">
    <citation type="submission" date="2020-06" db="EMBL/GenBank/DDBJ databases">
        <title>High-quality draft genome of sulfate reducer Desulfobacter latus type strain AcrS2 isolated from marine sediment.</title>
        <authorList>
            <person name="Hoppe M."/>
            <person name="Larsen C.K."/>
            <person name="Marshall I.P.G."/>
            <person name="Schramm A."/>
            <person name="Marietou A.G."/>
        </authorList>
    </citation>
    <scope>NUCLEOTIDE SEQUENCE [LARGE SCALE GENOMIC DNA]</scope>
    <source>
        <strain evidence="7 8">AcRS2</strain>
    </source>
</reference>
<comment type="caution">
    <text evidence="7">The sequence shown here is derived from an EMBL/GenBank/DDBJ whole genome shotgun (WGS) entry which is preliminary data.</text>
</comment>
<name>A0A850T0P4_9BACT</name>
<sequence length="476" mass="52985">MIKNELKNYLKAGYPAICVLTQETHRAEQLLPCENWQFFVWDCIQGIRKAGTTQVLDEIRDPVEAINWLSMYTDTVLIANNLHLFLDIPEVIQAIQNGVVRWKGIGCALIMISPVIQMTPEIDKLFTVINLPLPDDNELIDLQKELCTSVNVNINKRAARAAKGLTSDQAETAFAYSLITTGFCSTRVISDAKSQMIKKSGLMEFWEPADIKDVGGLDNLKAFISNRARAYEPGNEHLPRLKGIILVGIPGTGKSLASKATASILGWPLIRLDIGSLKSSLVGDSERRIREATQVINAFGEVVVWLEEIEKVFAGIKSSGELDSGTTANMFSHFLTWVQESDTSAIIMATANDISKLPPEFIRAGRFDAVFFVNLPTIQERIDIIKIMNRKYGSKIPTTYAQRLAGYSGAEIEQLAKDSLYDGVDDAFSALVPLSRVMREEIIALKDWAKNRARPANTQEDKPKDQRKIRQIPNVS</sequence>
<evidence type="ECO:0000256" key="5">
    <source>
        <dbReference type="SAM" id="MobiDB-lite"/>
    </source>
</evidence>
<dbReference type="GO" id="GO:0005524">
    <property type="term" value="F:ATP binding"/>
    <property type="evidence" value="ECO:0007669"/>
    <property type="project" value="UniProtKB-KW"/>
</dbReference>
<dbReference type="Gene3D" id="3.40.50.300">
    <property type="entry name" value="P-loop containing nucleotide triphosphate hydrolases"/>
    <property type="match status" value="1"/>
</dbReference>
<evidence type="ECO:0000313" key="8">
    <source>
        <dbReference type="Proteomes" id="UP000553343"/>
    </source>
</evidence>
<keyword evidence="1" id="KW-0547">Nucleotide-binding</keyword>
<dbReference type="EMBL" id="JACADJ010000050">
    <property type="protein sequence ID" value="NWH05900.1"/>
    <property type="molecule type" value="Genomic_DNA"/>
</dbReference>
<evidence type="ECO:0000256" key="2">
    <source>
        <dbReference type="ARBA" id="ARBA00022840"/>
    </source>
</evidence>
<dbReference type="PANTHER" id="PTHR42960">
    <property type="entry name" value="YCF46 PROTEIN"/>
    <property type="match status" value="1"/>
</dbReference>
<dbReference type="InterPro" id="IPR052381">
    <property type="entry name" value="AAA_domain_protein"/>
</dbReference>
<protein>
    <recommendedName>
        <fullName evidence="4">Uncharacterized AAA domain-containing protein ycf46</fullName>
    </recommendedName>
</protein>
<dbReference type="AlphaFoldDB" id="A0A850T0P4"/>
<dbReference type="InterPro" id="IPR003593">
    <property type="entry name" value="AAA+_ATPase"/>
</dbReference>
<accession>A0A850T0P4</accession>
<evidence type="ECO:0000256" key="3">
    <source>
        <dbReference type="ARBA" id="ARBA00038088"/>
    </source>
</evidence>
<dbReference type="GO" id="GO:0016887">
    <property type="term" value="F:ATP hydrolysis activity"/>
    <property type="evidence" value="ECO:0007669"/>
    <property type="project" value="InterPro"/>
</dbReference>
<proteinExistence type="inferred from homology"/>
<dbReference type="RefSeq" id="WP_178367355.1">
    <property type="nucleotide sequence ID" value="NZ_JACADJ010000050.1"/>
</dbReference>
<organism evidence="7 8">
    <name type="scientific">Desulfobacter latus</name>
    <dbReference type="NCBI Taxonomy" id="2292"/>
    <lineage>
        <taxon>Bacteria</taxon>
        <taxon>Pseudomonadati</taxon>
        <taxon>Thermodesulfobacteriota</taxon>
        <taxon>Desulfobacteria</taxon>
        <taxon>Desulfobacterales</taxon>
        <taxon>Desulfobacteraceae</taxon>
        <taxon>Desulfobacter</taxon>
    </lineage>
</organism>
<gene>
    <name evidence="7" type="ORF">HXW94_13045</name>
</gene>
<dbReference type="SUPFAM" id="SSF52540">
    <property type="entry name" value="P-loop containing nucleoside triphosphate hydrolases"/>
    <property type="match status" value="1"/>
</dbReference>
<evidence type="ECO:0000256" key="1">
    <source>
        <dbReference type="ARBA" id="ARBA00022741"/>
    </source>
</evidence>
<feature type="compositionally biased region" description="Basic and acidic residues" evidence="5">
    <location>
        <begin position="459"/>
        <end position="468"/>
    </location>
</feature>
<dbReference type="InterPro" id="IPR003959">
    <property type="entry name" value="ATPase_AAA_core"/>
</dbReference>
<feature type="domain" description="AAA+ ATPase" evidence="6">
    <location>
        <begin position="240"/>
        <end position="377"/>
    </location>
</feature>